<name>A0AAD8KHR4_TARER</name>
<comment type="caution">
    <text evidence="2">The sequence shown here is derived from an EMBL/GenBank/DDBJ whole genome shotgun (WGS) entry which is preliminary data.</text>
</comment>
<dbReference type="Pfam" id="PF23156">
    <property type="entry name" value="DUF7054"/>
    <property type="match status" value="1"/>
</dbReference>
<gene>
    <name evidence="2" type="ORF">QVD17_18429</name>
</gene>
<dbReference type="AlphaFoldDB" id="A0AAD8KHR4"/>
<dbReference type="InterPro" id="IPR055482">
    <property type="entry name" value="DUF7054"/>
</dbReference>
<dbReference type="Proteomes" id="UP001229421">
    <property type="component" value="Unassembled WGS sequence"/>
</dbReference>
<dbReference type="InterPro" id="IPR040358">
    <property type="entry name" value="At4g22758-like"/>
</dbReference>
<dbReference type="PANTHER" id="PTHR33270:SF28">
    <property type="match status" value="1"/>
</dbReference>
<evidence type="ECO:0000313" key="3">
    <source>
        <dbReference type="Proteomes" id="UP001229421"/>
    </source>
</evidence>
<dbReference type="EMBL" id="JAUHHV010000005">
    <property type="protein sequence ID" value="KAK1423134.1"/>
    <property type="molecule type" value="Genomic_DNA"/>
</dbReference>
<dbReference type="PANTHER" id="PTHR33270">
    <property type="entry name" value="BNAC05G50380D PROTEIN"/>
    <property type="match status" value="1"/>
</dbReference>
<feature type="domain" description="DUF7054" evidence="1">
    <location>
        <begin position="19"/>
        <end position="99"/>
    </location>
</feature>
<keyword evidence="3" id="KW-1185">Reference proteome</keyword>
<proteinExistence type="predicted"/>
<accession>A0AAD8KHR4</accession>
<evidence type="ECO:0000259" key="1">
    <source>
        <dbReference type="Pfam" id="PF23156"/>
    </source>
</evidence>
<reference evidence="2" key="1">
    <citation type="journal article" date="2023" name="bioRxiv">
        <title>Improved chromosome-level genome assembly for marigold (Tagetes erecta).</title>
        <authorList>
            <person name="Jiang F."/>
            <person name="Yuan L."/>
            <person name="Wang S."/>
            <person name="Wang H."/>
            <person name="Xu D."/>
            <person name="Wang A."/>
            <person name="Fan W."/>
        </authorList>
    </citation>
    <scope>NUCLEOTIDE SEQUENCE</scope>
    <source>
        <strain evidence="2">WSJ</strain>
        <tissue evidence="2">Leaf</tissue>
    </source>
</reference>
<sequence length="132" mass="14875">MLSLPFLKIKNRVMRGGGRRILIKVNVLRSSGPIRVVVSEDTTVAEVIEIVLKTYAHERRFPVLGTKFGDFFLYVPNDGSKALDPKGLIGSYGVRNFMLGKKPSHVVETTRKSSCSWKSWFNKTLNLKVTPH</sequence>
<protein>
    <recommendedName>
        <fullName evidence="1">DUF7054 domain-containing protein</fullName>
    </recommendedName>
</protein>
<organism evidence="2 3">
    <name type="scientific">Tagetes erecta</name>
    <name type="common">African marigold</name>
    <dbReference type="NCBI Taxonomy" id="13708"/>
    <lineage>
        <taxon>Eukaryota</taxon>
        <taxon>Viridiplantae</taxon>
        <taxon>Streptophyta</taxon>
        <taxon>Embryophyta</taxon>
        <taxon>Tracheophyta</taxon>
        <taxon>Spermatophyta</taxon>
        <taxon>Magnoliopsida</taxon>
        <taxon>eudicotyledons</taxon>
        <taxon>Gunneridae</taxon>
        <taxon>Pentapetalae</taxon>
        <taxon>asterids</taxon>
        <taxon>campanulids</taxon>
        <taxon>Asterales</taxon>
        <taxon>Asteraceae</taxon>
        <taxon>Asteroideae</taxon>
        <taxon>Heliantheae alliance</taxon>
        <taxon>Tageteae</taxon>
        <taxon>Tagetes</taxon>
    </lineage>
</organism>
<evidence type="ECO:0000313" key="2">
    <source>
        <dbReference type="EMBL" id="KAK1423134.1"/>
    </source>
</evidence>